<feature type="domain" description="Response regulatory" evidence="5">
    <location>
        <begin position="37"/>
        <end position="154"/>
    </location>
</feature>
<evidence type="ECO:0000256" key="2">
    <source>
        <dbReference type="ARBA" id="ARBA00023015"/>
    </source>
</evidence>
<keyword evidence="7" id="KW-1185">Reference proteome</keyword>
<dbReference type="PANTHER" id="PTHR43874:SF1">
    <property type="entry name" value="TWO-COMPONENT RESPONSE REGULATOR-LIKE APRR1"/>
    <property type="match status" value="1"/>
</dbReference>
<dbReference type="SMART" id="SM00448">
    <property type="entry name" value="REC"/>
    <property type="match status" value="1"/>
</dbReference>
<dbReference type="SUPFAM" id="SSF52172">
    <property type="entry name" value="CheY-like"/>
    <property type="match status" value="1"/>
</dbReference>
<keyword evidence="2" id="KW-0805">Transcription regulation</keyword>
<protein>
    <recommendedName>
        <fullName evidence="5">Response regulatory domain-containing protein</fullName>
    </recommendedName>
</protein>
<reference evidence="6" key="2">
    <citation type="submission" date="2021-01" db="UniProtKB">
        <authorList>
            <consortium name="EnsemblPlants"/>
        </authorList>
    </citation>
    <scope>IDENTIFICATION</scope>
</reference>
<dbReference type="PROSITE" id="PS50110">
    <property type="entry name" value="RESPONSE_REGULATORY"/>
    <property type="match status" value="1"/>
</dbReference>
<organism evidence="6 7">
    <name type="scientific">Quercus lobata</name>
    <name type="common">Valley oak</name>
    <dbReference type="NCBI Taxonomy" id="97700"/>
    <lineage>
        <taxon>Eukaryota</taxon>
        <taxon>Viridiplantae</taxon>
        <taxon>Streptophyta</taxon>
        <taxon>Embryophyta</taxon>
        <taxon>Tracheophyta</taxon>
        <taxon>Spermatophyta</taxon>
        <taxon>Magnoliopsida</taxon>
        <taxon>eudicotyledons</taxon>
        <taxon>Gunneridae</taxon>
        <taxon>Pentapetalae</taxon>
        <taxon>rosids</taxon>
        <taxon>fabids</taxon>
        <taxon>Fagales</taxon>
        <taxon>Fagaceae</taxon>
        <taxon>Quercus</taxon>
    </lineage>
</organism>
<keyword evidence="3" id="KW-0804">Transcription</keyword>
<dbReference type="InterPro" id="IPR001789">
    <property type="entry name" value="Sig_transdc_resp-reg_receiver"/>
</dbReference>
<keyword evidence="1" id="KW-0902">Two-component regulatory system</keyword>
<dbReference type="Pfam" id="PF00072">
    <property type="entry name" value="Response_reg"/>
    <property type="match status" value="1"/>
</dbReference>
<dbReference type="EMBL" id="LRBV02000010">
    <property type="status" value="NOT_ANNOTATED_CDS"/>
    <property type="molecule type" value="Genomic_DNA"/>
</dbReference>
<comment type="caution">
    <text evidence="4">Lacks conserved residue(s) required for the propagation of feature annotation.</text>
</comment>
<reference evidence="6 7" key="1">
    <citation type="journal article" date="2016" name="G3 (Bethesda)">
        <title>First Draft Assembly and Annotation of the Genome of a California Endemic Oak Quercus lobata Nee (Fagaceae).</title>
        <authorList>
            <person name="Sork V.L."/>
            <person name="Fitz-Gibbon S.T."/>
            <person name="Puiu D."/>
            <person name="Crepeau M."/>
            <person name="Gugger P.F."/>
            <person name="Sherman R."/>
            <person name="Stevens K."/>
            <person name="Langley C.H."/>
            <person name="Pellegrini M."/>
            <person name="Salzberg S.L."/>
        </authorList>
    </citation>
    <scope>NUCLEOTIDE SEQUENCE [LARGE SCALE GENOMIC DNA]</scope>
    <source>
        <strain evidence="6 7">cv. SW786</strain>
    </source>
</reference>
<dbReference type="AlphaFoldDB" id="A0A7N2MP11"/>
<dbReference type="PANTHER" id="PTHR43874">
    <property type="entry name" value="TWO-COMPONENT RESPONSE REGULATOR"/>
    <property type="match status" value="1"/>
</dbReference>
<evidence type="ECO:0000256" key="4">
    <source>
        <dbReference type="PROSITE-ProRule" id="PRU00169"/>
    </source>
</evidence>
<dbReference type="InterPro" id="IPR045279">
    <property type="entry name" value="ARR-like"/>
</dbReference>
<dbReference type="OMA" id="ITLMHNE"/>
<evidence type="ECO:0000259" key="5">
    <source>
        <dbReference type="PROSITE" id="PS50110"/>
    </source>
</evidence>
<dbReference type="Gene3D" id="3.40.50.2300">
    <property type="match status" value="1"/>
</dbReference>
<dbReference type="InterPro" id="IPR011006">
    <property type="entry name" value="CheY-like_superfamily"/>
</dbReference>
<sequence length="185" mass="20704">MDKGKKIMINNNGGHAGRGCNNSAMTSDAFNNQSKLKILLCDSDPESCDEISTLLTKCSYQVISVSSFVEVVDTLDAEGPHIDILLVSVDPHIDKGMKMLKYISEEFQHIPVIIILSRQDHISLIYKYLNLGVADYLMKPLCTDKLSNLWKHKGRSRNMVGITLMHNEKVTGKYKCGVKPYNQQG</sequence>
<evidence type="ECO:0000256" key="3">
    <source>
        <dbReference type="ARBA" id="ARBA00023163"/>
    </source>
</evidence>
<accession>A0A7N2MP11</accession>
<evidence type="ECO:0000313" key="6">
    <source>
        <dbReference type="EnsemblPlants" id="QL10p017642:mrna"/>
    </source>
</evidence>
<evidence type="ECO:0000256" key="1">
    <source>
        <dbReference type="ARBA" id="ARBA00023012"/>
    </source>
</evidence>
<dbReference type="EnsemblPlants" id="QL10p017642:mrna">
    <property type="protein sequence ID" value="QL10p017642:mrna"/>
    <property type="gene ID" value="QL10p017642"/>
</dbReference>
<name>A0A7N2MP11_QUELO</name>
<dbReference type="Gramene" id="QL10p017642:mrna">
    <property type="protein sequence ID" value="QL10p017642:mrna"/>
    <property type="gene ID" value="QL10p017642"/>
</dbReference>
<dbReference type="Proteomes" id="UP000594261">
    <property type="component" value="Chromosome 10"/>
</dbReference>
<proteinExistence type="predicted"/>
<dbReference type="InParanoid" id="A0A7N2MP11"/>
<evidence type="ECO:0000313" key="7">
    <source>
        <dbReference type="Proteomes" id="UP000594261"/>
    </source>
</evidence>
<dbReference type="GO" id="GO:0000160">
    <property type="term" value="P:phosphorelay signal transduction system"/>
    <property type="evidence" value="ECO:0007669"/>
    <property type="project" value="UniProtKB-KW"/>
</dbReference>
<dbReference type="GO" id="GO:0009736">
    <property type="term" value="P:cytokinin-activated signaling pathway"/>
    <property type="evidence" value="ECO:0007669"/>
    <property type="project" value="InterPro"/>
</dbReference>